<evidence type="ECO:0000256" key="1">
    <source>
        <dbReference type="ARBA" id="ARBA00001947"/>
    </source>
</evidence>
<dbReference type="KEGG" id="som:SOMG_02151"/>
<keyword evidence="2 5" id="KW-0479">Metal-binding</keyword>
<dbReference type="GO" id="GO:0016491">
    <property type="term" value="F:oxidoreductase activity"/>
    <property type="evidence" value="ECO:0007669"/>
    <property type="project" value="UniProtKB-KW"/>
</dbReference>
<evidence type="ECO:0000313" key="9">
    <source>
        <dbReference type="Proteomes" id="UP001212411"/>
    </source>
</evidence>
<dbReference type="InterPro" id="IPR013149">
    <property type="entry name" value="ADH-like_C"/>
</dbReference>
<dbReference type="GeneID" id="80875632"/>
<evidence type="ECO:0000259" key="6">
    <source>
        <dbReference type="Pfam" id="PF00107"/>
    </source>
</evidence>
<keyword evidence="4" id="KW-0560">Oxidoreductase</keyword>
<evidence type="ECO:0000259" key="7">
    <source>
        <dbReference type="Pfam" id="PF08240"/>
    </source>
</evidence>
<dbReference type="EMBL" id="CP115611">
    <property type="protein sequence ID" value="WBW72487.1"/>
    <property type="molecule type" value="Genomic_DNA"/>
</dbReference>
<evidence type="ECO:0000256" key="2">
    <source>
        <dbReference type="ARBA" id="ARBA00022723"/>
    </source>
</evidence>
<gene>
    <name evidence="8" type="primary">fmd2</name>
    <name evidence="8" type="ORF">SOMG_02151</name>
</gene>
<evidence type="ECO:0000256" key="4">
    <source>
        <dbReference type="ARBA" id="ARBA00023002"/>
    </source>
</evidence>
<dbReference type="InterPro" id="IPR011032">
    <property type="entry name" value="GroES-like_sf"/>
</dbReference>
<dbReference type="Pfam" id="PF00107">
    <property type="entry name" value="ADH_zinc_N"/>
    <property type="match status" value="1"/>
</dbReference>
<sequence length="421" mass="46524">MNEIRNTATNLMDKQLGRNPVSETYGQPVQDPSGATMKAVVFNGSKSVKIEQVPKPTITHPKDVIVKTTACTICSGSDSHMFSGEVPGIDKGSVLGHESCGVIVERGSEVQDLFVGERVVIAFDIACGSCSFCKRREFPGCDTTNDTKLMDVNYGAHHSAIFGYTKMLGDVPGCQAEYIRVPFGDVNCYKLPEDIPDIKGLYMSDVLCTSLHACELGSVKEGNTVAIWGMGPIGLYAGRWAEILGAKRVIGIETIPERIEIAKNRFGFEVINRNEVKDIPKKILELIPNGPDVAIDATGFRFTTTMLQKVERAVGLETDSADVVFECFQSVRKYGHVSLIADYVGTSNQFPIGHIMMKHLTVRSGQCPCQNYFDRVLKALRSGEINPEWMITNKVKFDDLPDAYEKLFYKQDGYLKIFCEL</sequence>
<dbReference type="SUPFAM" id="SSF50129">
    <property type="entry name" value="GroES-like"/>
    <property type="match status" value="1"/>
</dbReference>
<dbReference type="InterPro" id="IPR036291">
    <property type="entry name" value="NAD(P)-bd_dom_sf"/>
</dbReference>
<dbReference type="RefSeq" id="XP_056036730.1">
    <property type="nucleotide sequence ID" value="XM_056180943.1"/>
</dbReference>
<name>A0AAE9W9Z7_9SCHI</name>
<comment type="cofactor">
    <cofactor evidence="1 5">
        <name>Zn(2+)</name>
        <dbReference type="ChEBI" id="CHEBI:29105"/>
    </cofactor>
</comment>
<dbReference type="PANTHER" id="PTHR42813">
    <property type="entry name" value="ZINC-TYPE ALCOHOL DEHYDROGENASE-LIKE"/>
    <property type="match status" value="1"/>
</dbReference>
<proteinExistence type="inferred from homology"/>
<organism evidence="8 9">
    <name type="scientific">Schizosaccharomyces osmophilus</name>
    <dbReference type="NCBI Taxonomy" id="2545709"/>
    <lineage>
        <taxon>Eukaryota</taxon>
        <taxon>Fungi</taxon>
        <taxon>Dikarya</taxon>
        <taxon>Ascomycota</taxon>
        <taxon>Taphrinomycotina</taxon>
        <taxon>Schizosaccharomycetes</taxon>
        <taxon>Schizosaccharomycetales</taxon>
        <taxon>Schizosaccharomycetaceae</taxon>
        <taxon>Schizosaccharomyces</taxon>
    </lineage>
</organism>
<dbReference type="CDD" id="cd08283">
    <property type="entry name" value="FDH_like_1"/>
    <property type="match status" value="1"/>
</dbReference>
<dbReference type="Proteomes" id="UP001212411">
    <property type="component" value="Chromosome 1"/>
</dbReference>
<reference evidence="8 9" key="1">
    <citation type="journal article" date="2023" name="G3 (Bethesda)">
        <title>A high-quality reference genome for the fission yeast Schizosaccharomyces osmophilus.</title>
        <authorList>
            <person name="Jia G.S."/>
            <person name="Zhang W.C."/>
            <person name="Liang Y."/>
            <person name="Liu X.H."/>
            <person name="Rhind N."/>
            <person name="Pidoux A."/>
            <person name="Brysch-Herzberg M."/>
            <person name="Du L.L."/>
        </authorList>
    </citation>
    <scope>NUCLEOTIDE SEQUENCE [LARGE SCALE GENOMIC DNA]</scope>
    <source>
        <strain evidence="8 9">CBS 15793</strain>
    </source>
</reference>
<keyword evidence="3 5" id="KW-0862">Zinc</keyword>
<dbReference type="Gene3D" id="3.40.50.720">
    <property type="entry name" value="NAD(P)-binding Rossmann-like Domain"/>
    <property type="match status" value="1"/>
</dbReference>
<accession>A0AAE9W9Z7</accession>
<comment type="similarity">
    <text evidence="5">Belongs to the zinc-containing alcohol dehydrogenase family.</text>
</comment>
<dbReference type="AlphaFoldDB" id="A0AAE9W9Z7"/>
<dbReference type="PANTHER" id="PTHR42813:SF1">
    <property type="entry name" value="DEHYDROGENASE, PUTATIVE (AFU_ORTHOLOGUE AFUA_5G03930)-RELATED"/>
    <property type="match status" value="1"/>
</dbReference>
<keyword evidence="9" id="KW-1185">Reference proteome</keyword>
<dbReference type="InterPro" id="IPR013154">
    <property type="entry name" value="ADH-like_N"/>
</dbReference>
<dbReference type="Gene3D" id="3.90.180.10">
    <property type="entry name" value="Medium-chain alcohol dehydrogenases, catalytic domain"/>
    <property type="match status" value="1"/>
</dbReference>
<feature type="domain" description="Alcohol dehydrogenase-like C-terminal" evidence="6">
    <location>
        <begin position="232"/>
        <end position="307"/>
    </location>
</feature>
<feature type="domain" description="Alcohol dehydrogenase-like N-terminal" evidence="7">
    <location>
        <begin position="61"/>
        <end position="192"/>
    </location>
</feature>
<protein>
    <submittedName>
        <fullName evidence="8">Glutathione-dependent formaldehyde dehydrogenase Fmd2</fullName>
    </submittedName>
</protein>
<evidence type="ECO:0000313" key="8">
    <source>
        <dbReference type="EMBL" id="WBW72487.1"/>
    </source>
</evidence>
<dbReference type="SUPFAM" id="SSF51735">
    <property type="entry name" value="NAD(P)-binding Rossmann-fold domains"/>
    <property type="match status" value="1"/>
</dbReference>
<dbReference type="Pfam" id="PF08240">
    <property type="entry name" value="ADH_N"/>
    <property type="match status" value="1"/>
</dbReference>
<evidence type="ECO:0000256" key="3">
    <source>
        <dbReference type="ARBA" id="ARBA00022833"/>
    </source>
</evidence>
<dbReference type="InterPro" id="IPR002328">
    <property type="entry name" value="ADH_Zn_CS"/>
</dbReference>
<evidence type="ECO:0000256" key="5">
    <source>
        <dbReference type="RuleBase" id="RU361277"/>
    </source>
</evidence>
<dbReference type="PROSITE" id="PS00059">
    <property type="entry name" value="ADH_ZINC"/>
    <property type="match status" value="1"/>
</dbReference>
<dbReference type="GO" id="GO:0008270">
    <property type="term" value="F:zinc ion binding"/>
    <property type="evidence" value="ECO:0007669"/>
    <property type="project" value="InterPro"/>
</dbReference>